<dbReference type="SUPFAM" id="SSF74650">
    <property type="entry name" value="Galactose mutarotase-like"/>
    <property type="match status" value="1"/>
</dbReference>
<dbReference type="RefSeq" id="WP_078693850.1">
    <property type="nucleotide sequence ID" value="NZ_FUWX01000009.1"/>
</dbReference>
<name>A0A1T4MWN5_9FUSO</name>
<evidence type="ECO:0000256" key="10">
    <source>
        <dbReference type="PIRSR" id="PIRSR005096-2"/>
    </source>
</evidence>
<reference evidence="12 13" key="1">
    <citation type="submission" date="2017-02" db="EMBL/GenBank/DDBJ databases">
        <authorList>
            <person name="Peterson S.W."/>
        </authorList>
    </citation>
    <scope>NUCLEOTIDE SEQUENCE [LARGE SCALE GENOMIC DNA]</scope>
    <source>
        <strain evidence="12 13">ATCC 700028</strain>
    </source>
</reference>
<gene>
    <name evidence="12" type="ORF">SAMN02745174_01355</name>
</gene>
<feature type="binding site" evidence="11">
    <location>
        <begin position="178"/>
        <end position="180"/>
    </location>
    <ligand>
        <name>beta-D-galactose</name>
        <dbReference type="ChEBI" id="CHEBI:27667"/>
    </ligand>
</feature>
<organism evidence="12 13">
    <name type="scientific">Cetobacterium ceti</name>
    <dbReference type="NCBI Taxonomy" id="180163"/>
    <lineage>
        <taxon>Bacteria</taxon>
        <taxon>Fusobacteriati</taxon>
        <taxon>Fusobacteriota</taxon>
        <taxon>Fusobacteriia</taxon>
        <taxon>Fusobacteriales</taxon>
        <taxon>Fusobacteriaceae</taxon>
        <taxon>Cetobacterium</taxon>
    </lineage>
</organism>
<dbReference type="PANTHER" id="PTHR10091">
    <property type="entry name" value="ALDOSE-1-EPIMERASE"/>
    <property type="match status" value="1"/>
</dbReference>
<dbReference type="STRING" id="180163.SAMN02745174_01355"/>
<sequence length="347" mass="40082">MEIIVKKWGHTKDKEEVLLYKVKNEFLHIEFLNYGGIIRKISTPDKNGNFENIVLGFNSIEEYEENPAYFGAIIGRNAGRIKSGLLKIKDKVYNLNLNNGNNNIHGGIKGLHNKIWKSSYEIINNKFTLTLKTTSSHLEEGFPGNINFTVIYILEENTLSINYLGTTDMPTYLNLTNHTYFNLSGNLKNNILSHKIKLNSEKYIQVDSETLPREITLGKDSFNLKEYKFFKDIFNSKEDQIEIANKGFDHPFILEKNKELDGVIIDSLSKRKIEFFTDQPVVVIYTGNYLQEIKNVYDHISGEKYLGFCLETQDYPDVLNFLPNLGKITTKDNPYIQNTKFIFSLEK</sequence>
<dbReference type="UniPathway" id="UPA00242"/>
<dbReference type="OrthoDB" id="9779408at2"/>
<keyword evidence="7 8" id="KW-0119">Carbohydrate metabolism</keyword>
<dbReference type="EMBL" id="FUWX01000009">
    <property type="protein sequence ID" value="SJZ71217.1"/>
    <property type="molecule type" value="Genomic_DNA"/>
</dbReference>
<dbReference type="PIRSF" id="PIRSF005096">
    <property type="entry name" value="GALM"/>
    <property type="match status" value="1"/>
</dbReference>
<evidence type="ECO:0000313" key="13">
    <source>
        <dbReference type="Proteomes" id="UP000191153"/>
    </source>
</evidence>
<dbReference type="InterPro" id="IPR011013">
    <property type="entry name" value="Gal_mutarotase_sf_dom"/>
</dbReference>
<keyword evidence="6 8" id="KW-0413">Isomerase</keyword>
<feature type="binding site" evidence="10">
    <location>
        <position position="249"/>
    </location>
    <ligand>
        <name>beta-D-galactose</name>
        <dbReference type="ChEBI" id="CHEBI:27667"/>
    </ligand>
</feature>
<evidence type="ECO:0000256" key="3">
    <source>
        <dbReference type="ARBA" id="ARBA00006206"/>
    </source>
</evidence>
<proteinExistence type="inferred from homology"/>
<dbReference type="PROSITE" id="PS00545">
    <property type="entry name" value="ALDOSE_1_EPIMERASE"/>
    <property type="match status" value="1"/>
</dbReference>
<evidence type="ECO:0000256" key="2">
    <source>
        <dbReference type="ARBA" id="ARBA00005028"/>
    </source>
</evidence>
<evidence type="ECO:0000256" key="11">
    <source>
        <dbReference type="PIRSR" id="PIRSR005096-3"/>
    </source>
</evidence>
<dbReference type="GO" id="GO:0030246">
    <property type="term" value="F:carbohydrate binding"/>
    <property type="evidence" value="ECO:0007669"/>
    <property type="project" value="InterPro"/>
</dbReference>
<dbReference type="InterPro" id="IPR015443">
    <property type="entry name" value="Aldose_1-epimerase"/>
</dbReference>
<dbReference type="GO" id="GO:0033499">
    <property type="term" value="P:galactose catabolic process via UDP-galactose, Leloir pathway"/>
    <property type="evidence" value="ECO:0007669"/>
    <property type="project" value="TreeGrafter"/>
</dbReference>
<feature type="active site" description="Proton donor" evidence="9">
    <location>
        <position position="178"/>
    </location>
</feature>
<dbReference type="InterPro" id="IPR018052">
    <property type="entry name" value="Ald1_epimerase_CS"/>
</dbReference>
<dbReference type="InterPro" id="IPR008183">
    <property type="entry name" value="Aldose_1/G6P_1-epimerase"/>
</dbReference>
<evidence type="ECO:0000256" key="4">
    <source>
        <dbReference type="ARBA" id="ARBA00013185"/>
    </source>
</evidence>
<feature type="active site" description="Proton acceptor" evidence="9">
    <location>
        <position position="311"/>
    </location>
</feature>
<dbReference type="Pfam" id="PF01263">
    <property type="entry name" value="Aldose_epim"/>
    <property type="match status" value="1"/>
</dbReference>
<evidence type="ECO:0000313" key="12">
    <source>
        <dbReference type="EMBL" id="SJZ71217.1"/>
    </source>
</evidence>
<dbReference type="InterPro" id="IPR014718">
    <property type="entry name" value="GH-type_carb-bd"/>
</dbReference>
<evidence type="ECO:0000256" key="1">
    <source>
        <dbReference type="ARBA" id="ARBA00001614"/>
    </source>
</evidence>
<dbReference type="GO" id="GO:0006006">
    <property type="term" value="P:glucose metabolic process"/>
    <property type="evidence" value="ECO:0007669"/>
    <property type="project" value="TreeGrafter"/>
</dbReference>
<dbReference type="Proteomes" id="UP000191153">
    <property type="component" value="Unassembled WGS sequence"/>
</dbReference>
<dbReference type="GO" id="GO:0005737">
    <property type="term" value="C:cytoplasm"/>
    <property type="evidence" value="ECO:0007669"/>
    <property type="project" value="TreeGrafter"/>
</dbReference>
<dbReference type="AlphaFoldDB" id="A0A1T4MWN5"/>
<evidence type="ECO:0000256" key="5">
    <source>
        <dbReference type="ARBA" id="ARBA00014165"/>
    </source>
</evidence>
<dbReference type="CDD" id="cd09019">
    <property type="entry name" value="galactose_mutarotase_like"/>
    <property type="match status" value="1"/>
</dbReference>
<evidence type="ECO:0000256" key="9">
    <source>
        <dbReference type="PIRSR" id="PIRSR005096-1"/>
    </source>
</evidence>
<dbReference type="Gene3D" id="2.70.98.10">
    <property type="match status" value="1"/>
</dbReference>
<evidence type="ECO:0000256" key="6">
    <source>
        <dbReference type="ARBA" id="ARBA00023235"/>
    </source>
</evidence>
<dbReference type="GO" id="GO:0004034">
    <property type="term" value="F:aldose 1-epimerase activity"/>
    <property type="evidence" value="ECO:0007669"/>
    <property type="project" value="UniProtKB-EC"/>
</dbReference>
<comment type="catalytic activity">
    <reaction evidence="1 8">
        <text>alpha-D-glucose = beta-D-glucose</text>
        <dbReference type="Rhea" id="RHEA:10264"/>
        <dbReference type="ChEBI" id="CHEBI:15903"/>
        <dbReference type="ChEBI" id="CHEBI:17925"/>
        <dbReference type="EC" id="5.1.3.3"/>
    </reaction>
</comment>
<evidence type="ECO:0000256" key="8">
    <source>
        <dbReference type="PIRNR" id="PIRNR005096"/>
    </source>
</evidence>
<dbReference type="InterPro" id="IPR047215">
    <property type="entry name" value="Galactose_mutarotase-like"/>
</dbReference>
<comment type="similarity">
    <text evidence="3 8">Belongs to the aldose epimerase family.</text>
</comment>
<dbReference type="PANTHER" id="PTHR10091:SF0">
    <property type="entry name" value="GALACTOSE MUTAROTASE"/>
    <property type="match status" value="1"/>
</dbReference>
<comment type="pathway">
    <text evidence="2 8">Carbohydrate metabolism; hexose metabolism.</text>
</comment>
<dbReference type="EC" id="5.1.3.3" evidence="4 8"/>
<protein>
    <recommendedName>
        <fullName evidence="5 8">Aldose 1-epimerase</fullName>
        <ecNumber evidence="4 8">5.1.3.3</ecNumber>
    </recommendedName>
</protein>
<evidence type="ECO:0000256" key="7">
    <source>
        <dbReference type="ARBA" id="ARBA00023277"/>
    </source>
</evidence>
<keyword evidence="13" id="KW-1185">Reference proteome</keyword>
<accession>A0A1T4MWN5</accession>